<evidence type="ECO:0000313" key="4">
    <source>
        <dbReference type="EnsemblPlants" id="Zm00001eb226400_P001"/>
    </source>
</evidence>
<dbReference type="Proteomes" id="UP000007305">
    <property type="component" value="Chromosome 5"/>
</dbReference>
<organism evidence="4 5">
    <name type="scientific">Zea mays</name>
    <name type="common">Maize</name>
    <dbReference type="NCBI Taxonomy" id="4577"/>
    <lineage>
        <taxon>Eukaryota</taxon>
        <taxon>Viridiplantae</taxon>
        <taxon>Streptophyta</taxon>
        <taxon>Embryophyta</taxon>
        <taxon>Tracheophyta</taxon>
        <taxon>Spermatophyta</taxon>
        <taxon>Magnoliopsida</taxon>
        <taxon>Liliopsida</taxon>
        <taxon>Poales</taxon>
        <taxon>Poaceae</taxon>
        <taxon>PACMAD clade</taxon>
        <taxon>Panicoideae</taxon>
        <taxon>Andropogonodae</taxon>
        <taxon>Andropogoneae</taxon>
        <taxon>Tripsacinae</taxon>
        <taxon>Zea</taxon>
    </lineage>
</organism>
<dbReference type="SMART" id="SM01054">
    <property type="entry name" value="CaM_binding"/>
    <property type="match status" value="1"/>
</dbReference>
<dbReference type="FunCoup" id="A0A804PCM1">
    <property type="interactions" value="1112"/>
</dbReference>
<evidence type="ECO:0000256" key="1">
    <source>
        <dbReference type="SAM" id="MobiDB-lite"/>
    </source>
</evidence>
<sequence length="627" mass="65265">MRLFCCPVFSHLCCCLRLLLSLPLPSSSSSSSPLRHTPFLSISCSRRYDGVSSVNWRKPPMATRPSLRSSDGARPRSKSGAGRPPSSSRSPGPSRPSSAAAADKPVPSFLRPTVSSSMHSSSSSSSLPLPCASSSSAAGSKGAAAATARRSADKAPARPVGAPRPITPKDRASAQPVGAPRPITPKDRASAQPVGAPRPITLKDKAPAQPVGVPRPAKAKAPASASLWGAVSPRQLMQRASNAFKASSRSRSKKGKEEAAASASSGGKGGAGASARAKGQTSRAQHQQQQPETPAEPSPAVTPLELEAEEPVLLESDAAGQNGQDVATSQEAASTDITTVAVRCQEEQVGAGQPKEKAEAEMSDLQEERPQSSEVVETETGAHERTDDGSPAVVGEAAATPEGEDELATSAAEEKIVEEIQRAEATENSKANANPEEPDQETGVISEEPKEGTSVVSEEPKPKEAADPTTAQKREEASDEPKTAAGSNASAPTTPLTEAANYDGNDDVEATPKQVSASEPVTPVAEGISKGKEVMETQQQSASAPTTPASKQAAIPEDAASALAFRGRRVRTAMERRSEEEQPKRKEVARSNDVIEEAKSKLMEKRKSKVKALVGAFETVMDSPRAS</sequence>
<feature type="compositionally biased region" description="Basic and acidic residues" evidence="1">
    <location>
        <begin position="412"/>
        <end position="427"/>
    </location>
</feature>
<feature type="compositionally biased region" description="Low complexity" evidence="1">
    <location>
        <begin position="115"/>
        <end position="149"/>
    </location>
</feature>
<feature type="compositionally biased region" description="Basic and acidic residues" evidence="1">
    <location>
        <begin position="354"/>
        <end position="371"/>
    </location>
</feature>
<dbReference type="PANTHER" id="PTHR33349">
    <property type="entry name" value="EMB|CAB62594.1"/>
    <property type="match status" value="1"/>
</dbReference>
<proteinExistence type="evidence at protein level"/>
<evidence type="ECO:0000313" key="5">
    <source>
        <dbReference type="Proteomes" id="UP000007305"/>
    </source>
</evidence>
<reference evidence="4" key="2">
    <citation type="submission" date="2019-07" db="EMBL/GenBank/DDBJ databases">
        <authorList>
            <person name="Seetharam A."/>
            <person name="Woodhouse M."/>
            <person name="Cannon E."/>
        </authorList>
    </citation>
    <scope>NUCLEOTIDE SEQUENCE [LARGE SCALE GENOMIC DNA]</scope>
    <source>
        <strain evidence="4">cv. B73</strain>
    </source>
</reference>
<feature type="compositionally biased region" description="Polar residues" evidence="1">
    <location>
        <begin position="319"/>
        <end position="338"/>
    </location>
</feature>
<keyword evidence="2" id="KW-0732">Signal</keyword>
<dbReference type="EnsemblPlants" id="Zm00001eb226400_T001">
    <property type="protein sequence ID" value="Zm00001eb226400_P001"/>
    <property type="gene ID" value="Zm00001eb226400"/>
</dbReference>
<protein>
    <recommendedName>
        <fullName evidence="3">Calmodulin-binding domain-containing protein</fullName>
    </recommendedName>
</protein>
<feature type="compositionally biased region" description="Polar residues" evidence="1">
    <location>
        <begin position="280"/>
        <end position="292"/>
    </location>
</feature>
<feature type="region of interest" description="Disordered" evidence="1">
    <location>
        <begin position="55"/>
        <end position="593"/>
    </location>
</feature>
<feature type="signal peptide" evidence="2">
    <location>
        <begin position="1"/>
        <end position="21"/>
    </location>
</feature>
<dbReference type="PANTHER" id="PTHR33349:SF20">
    <property type="entry name" value="CHROMO DOMAIN CEC-LIKE PROTEIN"/>
    <property type="match status" value="1"/>
</dbReference>
<keyword evidence="6" id="KW-1267">Proteomics identification</keyword>
<dbReference type="Pfam" id="PF07839">
    <property type="entry name" value="CaM_binding"/>
    <property type="match status" value="1"/>
</dbReference>
<feature type="compositionally biased region" description="Low complexity" evidence="1">
    <location>
        <begin position="78"/>
        <end position="102"/>
    </location>
</feature>
<dbReference type="GO" id="GO:0005516">
    <property type="term" value="F:calmodulin binding"/>
    <property type="evidence" value="ECO:0007669"/>
    <property type="project" value="InterPro"/>
</dbReference>
<feature type="chain" id="PRO_5033020021" description="Calmodulin-binding domain-containing protein" evidence="2">
    <location>
        <begin position="22"/>
        <end position="627"/>
    </location>
</feature>
<feature type="compositionally biased region" description="Basic and acidic residues" evidence="1">
    <location>
        <begin position="572"/>
        <end position="590"/>
    </location>
</feature>
<accession>A0A804PCM1</accession>
<dbReference type="AlphaFoldDB" id="A0A804PCM1"/>
<feature type="domain" description="Calmodulin-binding" evidence="3">
    <location>
        <begin position="524"/>
        <end position="622"/>
    </location>
</feature>
<keyword evidence="5" id="KW-1185">Reference proteome</keyword>
<reference evidence="5" key="1">
    <citation type="journal article" date="2009" name="Science">
        <title>The B73 maize genome: complexity, diversity, and dynamics.</title>
        <authorList>
            <person name="Schnable P.S."/>
            <person name="Ware D."/>
            <person name="Fulton R.S."/>
            <person name="Stein J.C."/>
            <person name="Wei F."/>
            <person name="Pasternak S."/>
            <person name="Liang C."/>
            <person name="Zhang J."/>
            <person name="Fulton L."/>
            <person name="Graves T.A."/>
            <person name="Minx P."/>
            <person name="Reily A.D."/>
            <person name="Courtney L."/>
            <person name="Kruchowski S.S."/>
            <person name="Tomlinson C."/>
            <person name="Strong C."/>
            <person name="Delehaunty K."/>
            <person name="Fronick C."/>
            <person name="Courtney B."/>
            <person name="Rock S.M."/>
            <person name="Belter E."/>
            <person name="Du F."/>
            <person name="Kim K."/>
            <person name="Abbott R.M."/>
            <person name="Cotton M."/>
            <person name="Levy A."/>
            <person name="Marchetto P."/>
            <person name="Ochoa K."/>
            <person name="Jackson S.M."/>
            <person name="Gillam B."/>
            <person name="Chen W."/>
            <person name="Yan L."/>
            <person name="Higginbotham J."/>
            <person name="Cardenas M."/>
            <person name="Waligorski J."/>
            <person name="Applebaum E."/>
            <person name="Phelps L."/>
            <person name="Falcone J."/>
            <person name="Kanchi K."/>
            <person name="Thane T."/>
            <person name="Scimone A."/>
            <person name="Thane N."/>
            <person name="Henke J."/>
            <person name="Wang T."/>
            <person name="Ruppert J."/>
            <person name="Shah N."/>
            <person name="Rotter K."/>
            <person name="Hodges J."/>
            <person name="Ingenthron E."/>
            <person name="Cordes M."/>
            <person name="Kohlberg S."/>
            <person name="Sgro J."/>
            <person name="Delgado B."/>
            <person name="Mead K."/>
            <person name="Chinwalla A."/>
            <person name="Leonard S."/>
            <person name="Crouse K."/>
            <person name="Collura K."/>
            <person name="Kudrna D."/>
            <person name="Currie J."/>
            <person name="He R."/>
            <person name="Angelova A."/>
            <person name="Rajasekar S."/>
            <person name="Mueller T."/>
            <person name="Lomeli R."/>
            <person name="Scara G."/>
            <person name="Ko A."/>
            <person name="Delaney K."/>
            <person name="Wissotski M."/>
            <person name="Lopez G."/>
            <person name="Campos D."/>
            <person name="Braidotti M."/>
            <person name="Ashley E."/>
            <person name="Golser W."/>
            <person name="Kim H."/>
            <person name="Lee S."/>
            <person name="Lin J."/>
            <person name="Dujmic Z."/>
            <person name="Kim W."/>
            <person name="Talag J."/>
            <person name="Zuccolo A."/>
            <person name="Fan C."/>
            <person name="Sebastian A."/>
            <person name="Kramer M."/>
            <person name="Spiegel L."/>
            <person name="Nascimento L."/>
            <person name="Zutavern T."/>
            <person name="Miller B."/>
            <person name="Ambroise C."/>
            <person name="Muller S."/>
            <person name="Spooner W."/>
            <person name="Narechania A."/>
            <person name="Ren L."/>
            <person name="Wei S."/>
            <person name="Kumari S."/>
            <person name="Faga B."/>
            <person name="Levy M.J."/>
            <person name="McMahan L."/>
            <person name="Van Buren P."/>
            <person name="Vaughn M.W."/>
            <person name="Ying K."/>
            <person name="Yeh C.-T."/>
            <person name="Emrich S.J."/>
            <person name="Jia Y."/>
            <person name="Kalyanaraman A."/>
            <person name="Hsia A.-P."/>
            <person name="Barbazuk W.B."/>
            <person name="Baucom R.S."/>
            <person name="Brutnell T.P."/>
            <person name="Carpita N.C."/>
            <person name="Chaparro C."/>
            <person name="Chia J.-M."/>
            <person name="Deragon J.-M."/>
            <person name="Estill J.C."/>
            <person name="Fu Y."/>
            <person name="Jeddeloh J.A."/>
            <person name="Han Y."/>
            <person name="Lee H."/>
            <person name="Li P."/>
            <person name="Lisch D.R."/>
            <person name="Liu S."/>
            <person name="Liu Z."/>
            <person name="Nagel D.H."/>
            <person name="McCann M.C."/>
            <person name="SanMiguel P."/>
            <person name="Myers A.M."/>
            <person name="Nettleton D."/>
            <person name="Nguyen J."/>
            <person name="Penning B.W."/>
            <person name="Ponnala L."/>
            <person name="Schneider K.L."/>
            <person name="Schwartz D.C."/>
            <person name="Sharma A."/>
            <person name="Soderlund C."/>
            <person name="Springer N.M."/>
            <person name="Sun Q."/>
            <person name="Wang H."/>
            <person name="Waterman M."/>
            <person name="Westerman R."/>
            <person name="Wolfgruber T.K."/>
            <person name="Yang L."/>
            <person name="Yu Y."/>
            <person name="Zhang L."/>
            <person name="Zhou S."/>
            <person name="Zhu Q."/>
            <person name="Bennetzen J.L."/>
            <person name="Dawe R.K."/>
            <person name="Jiang J."/>
            <person name="Jiang N."/>
            <person name="Presting G.G."/>
            <person name="Wessler S.R."/>
            <person name="Aluru S."/>
            <person name="Martienssen R.A."/>
            <person name="Clifton S.W."/>
            <person name="McCombie W.R."/>
            <person name="Wing R.A."/>
            <person name="Wilson R.K."/>
        </authorList>
    </citation>
    <scope>NUCLEOTIDE SEQUENCE [LARGE SCALE GENOMIC DNA]</scope>
    <source>
        <strain evidence="5">cv. B73</strain>
    </source>
</reference>
<dbReference type="Gramene" id="Zm00001eb226400_T001">
    <property type="protein sequence ID" value="Zm00001eb226400_P001"/>
    <property type="gene ID" value="Zm00001eb226400"/>
</dbReference>
<evidence type="ECO:0007829" key="6">
    <source>
        <dbReference type="PeptideAtlas" id="A0A804PCM1"/>
    </source>
</evidence>
<feature type="compositionally biased region" description="Basic and acidic residues" evidence="1">
    <location>
        <begin position="458"/>
        <end position="482"/>
    </location>
</feature>
<reference evidence="4" key="3">
    <citation type="submission" date="2021-05" db="UniProtKB">
        <authorList>
            <consortium name="EnsemblPlants"/>
        </authorList>
    </citation>
    <scope>IDENTIFICATION</scope>
    <source>
        <strain evidence="4">cv. B73</strain>
    </source>
</reference>
<dbReference type="InParanoid" id="A0A804PCM1"/>
<dbReference type="InterPro" id="IPR012417">
    <property type="entry name" value="CaM-bd_dom_pln"/>
</dbReference>
<evidence type="ECO:0000256" key="2">
    <source>
        <dbReference type="SAM" id="SignalP"/>
    </source>
</evidence>
<feature type="compositionally biased region" description="Polar residues" evidence="1">
    <location>
        <begin position="485"/>
        <end position="496"/>
    </location>
</feature>
<evidence type="ECO:0000259" key="3">
    <source>
        <dbReference type="SMART" id="SM01054"/>
    </source>
</evidence>
<feature type="compositionally biased region" description="Polar residues" evidence="1">
    <location>
        <begin position="536"/>
        <end position="550"/>
    </location>
</feature>
<name>A0A804PCM1_MAIZE</name>